<protein>
    <submittedName>
        <fullName evidence="2">Uncharacterized protein</fullName>
    </submittedName>
</protein>
<dbReference type="AlphaFoldDB" id="A0A6J4I8Q1"/>
<feature type="signal peptide" evidence="1">
    <location>
        <begin position="1"/>
        <end position="18"/>
    </location>
</feature>
<organism evidence="2">
    <name type="scientific">uncultured Acetobacteraceae bacterium</name>
    <dbReference type="NCBI Taxonomy" id="169975"/>
    <lineage>
        <taxon>Bacteria</taxon>
        <taxon>Pseudomonadati</taxon>
        <taxon>Pseudomonadota</taxon>
        <taxon>Alphaproteobacteria</taxon>
        <taxon>Acetobacterales</taxon>
        <taxon>Acetobacteraceae</taxon>
        <taxon>environmental samples</taxon>
    </lineage>
</organism>
<sequence>MRMVSVAVGILLATVAHAQPSERAYKSVARGESLPIKSREP</sequence>
<evidence type="ECO:0000313" key="2">
    <source>
        <dbReference type="EMBL" id="CAA9245591.1"/>
    </source>
</evidence>
<dbReference type="EMBL" id="CADCTL010000125">
    <property type="protein sequence ID" value="CAA9245591.1"/>
    <property type="molecule type" value="Genomic_DNA"/>
</dbReference>
<accession>A0A6J4I8Q1</accession>
<keyword evidence="1" id="KW-0732">Signal</keyword>
<name>A0A6J4I8Q1_9PROT</name>
<feature type="chain" id="PRO_5026869368" evidence="1">
    <location>
        <begin position="19"/>
        <end position="41"/>
    </location>
</feature>
<proteinExistence type="predicted"/>
<reference evidence="2" key="1">
    <citation type="submission" date="2020-02" db="EMBL/GenBank/DDBJ databases">
        <authorList>
            <person name="Meier V. D."/>
        </authorList>
    </citation>
    <scope>NUCLEOTIDE SEQUENCE</scope>
    <source>
        <strain evidence="2">AVDCRST_MAG04</strain>
    </source>
</reference>
<gene>
    <name evidence="2" type="ORF">AVDCRST_MAG04-1834</name>
</gene>
<evidence type="ECO:0000256" key="1">
    <source>
        <dbReference type="SAM" id="SignalP"/>
    </source>
</evidence>